<dbReference type="EMBL" id="JAGRRH010000001">
    <property type="protein sequence ID" value="KAG7373760.1"/>
    <property type="molecule type" value="Genomic_DNA"/>
</dbReference>
<dbReference type="AlphaFoldDB" id="A0A9K3M4V7"/>
<protein>
    <submittedName>
        <fullName evidence="1">Small GTP-binding domain protein</fullName>
    </submittedName>
</protein>
<accession>A0A9K3M4V7</accession>
<reference evidence="1" key="1">
    <citation type="journal article" date="2021" name="Sci. Rep.">
        <title>Diploid genomic architecture of Nitzschia inconspicua, an elite biomass production diatom.</title>
        <authorList>
            <person name="Oliver A."/>
            <person name="Podell S."/>
            <person name="Pinowska A."/>
            <person name="Traller J.C."/>
            <person name="Smith S.R."/>
            <person name="McClure R."/>
            <person name="Beliaev A."/>
            <person name="Bohutskyi P."/>
            <person name="Hill E.A."/>
            <person name="Rabines A."/>
            <person name="Zheng H."/>
            <person name="Allen L.Z."/>
            <person name="Kuo A."/>
            <person name="Grigoriev I.V."/>
            <person name="Allen A.E."/>
            <person name="Hazlebeck D."/>
            <person name="Allen E.E."/>
        </authorList>
    </citation>
    <scope>NUCLEOTIDE SEQUENCE</scope>
    <source>
        <strain evidence="1">Hildebrandi</strain>
    </source>
</reference>
<reference evidence="1" key="2">
    <citation type="submission" date="2021-04" db="EMBL/GenBank/DDBJ databases">
        <authorList>
            <person name="Podell S."/>
        </authorList>
    </citation>
    <scope>NUCLEOTIDE SEQUENCE</scope>
    <source>
        <strain evidence="1">Hildebrandi</strain>
    </source>
</reference>
<dbReference type="PANTHER" id="PTHR47186">
    <property type="entry name" value="LEUCINE-RICH REPEAT-CONTAINING PROTEIN 57"/>
    <property type="match status" value="1"/>
</dbReference>
<name>A0A9K3M4V7_9STRA</name>
<evidence type="ECO:0000313" key="1">
    <source>
        <dbReference type="EMBL" id="KAG7373760.1"/>
    </source>
</evidence>
<dbReference type="PANTHER" id="PTHR47186:SF63">
    <property type="entry name" value="C-JID DOMAIN-CONTAINING PROTEIN"/>
    <property type="match status" value="1"/>
</dbReference>
<evidence type="ECO:0000313" key="2">
    <source>
        <dbReference type="Proteomes" id="UP000693970"/>
    </source>
</evidence>
<proteinExistence type="predicted"/>
<sequence length="720" mass="81821">MVCERFKICPKPHGNYACKEFRSFHIHSSGISSYYGFCQQTRSLHVERLAAAALAYYGYPSTEPTTCVHRNGKKCNSPTQPLPAVTAMAMDNEWQWQNRFPMYNYKQRQWQLRANRNGNIDGGRVATVKWMCDILRGYNDKHQRQWRPNHNGDCSGYSIANCNGNGSGNSSDRNDNGYRIGRAVYDVATVGTYSGQYRVTELRLRDSGETETFWYDQPHLPNSLCNLGALTKIEIYGTQIETLFSEDDDADYPKVIPNLRILKLESMPRLQCLPSNLGSFTKLKKLTLTGLLIDALPDSLSSLAESLRTLKITWCRNLTGLPEGFGQLHSLQHLETFGTPIQHLPDNFGNLERLQRLEMDFQHLKQLPSGFNNLTNVWTLTTGRGAFNFPVPHPLNLSHVATSVHNIHRFDQSSTMTHLDLDCPCDNNNNNTEASVTDAELHHLSTWSNLVRLNINFFGSDTYEYTLPKGLFSSFSELKRLRVGCTAEQKLAIYVDEIPCLKKLEYLNLINCILKPAQSLEDPEPLQNLNSIHLYGIKGGLELLSEIRAPFLKTLNFEDCVGMDDLMFAHLCISWFPHLKNLRSIEMARCSIANIQPEHLHYLGKTDLVSIGLRDNPIFRGSKDDLESKLLPLVQHCQFLCDFGGEDVPSNVAYHLCLNSLRRRVMGEQRICPKGLWALIFEKALVKATRSFSLFNKEHFSQADAIYAMMKERAVTELYG</sequence>
<organism evidence="1 2">
    <name type="scientific">Nitzschia inconspicua</name>
    <dbReference type="NCBI Taxonomy" id="303405"/>
    <lineage>
        <taxon>Eukaryota</taxon>
        <taxon>Sar</taxon>
        <taxon>Stramenopiles</taxon>
        <taxon>Ochrophyta</taxon>
        <taxon>Bacillariophyta</taxon>
        <taxon>Bacillariophyceae</taxon>
        <taxon>Bacillariophycidae</taxon>
        <taxon>Bacillariales</taxon>
        <taxon>Bacillariaceae</taxon>
        <taxon>Nitzschia</taxon>
    </lineage>
</organism>
<keyword evidence="2" id="KW-1185">Reference proteome</keyword>
<comment type="caution">
    <text evidence="1">The sequence shown here is derived from an EMBL/GenBank/DDBJ whole genome shotgun (WGS) entry which is preliminary data.</text>
</comment>
<gene>
    <name evidence="1" type="ORF">IV203_012855</name>
</gene>
<dbReference type="OrthoDB" id="5985090at2759"/>
<dbReference type="Proteomes" id="UP000693970">
    <property type="component" value="Unassembled WGS sequence"/>
</dbReference>